<organism evidence="1 2">
    <name type="scientific">Lactuca virosa</name>
    <dbReference type="NCBI Taxonomy" id="75947"/>
    <lineage>
        <taxon>Eukaryota</taxon>
        <taxon>Viridiplantae</taxon>
        <taxon>Streptophyta</taxon>
        <taxon>Embryophyta</taxon>
        <taxon>Tracheophyta</taxon>
        <taxon>Spermatophyta</taxon>
        <taxon>Magnoliopsida</taxon>
        <taxon>eudicotyledons</taxon>
        <taxon>Gunneridae</taxon>
        <taxon>Pentapetalae</taxon>
        <taxon>asterids</taxon>
        <taxon>campanulids</taxon>
        <taxon>Asterales</taxon>
        <taxon>Asteraceae</taxon>
        <taxon>Cichorioideae</taxon>
        <taxon>Cichorieae</taxon>
        <taxon>Lactucinae</taxon>
        <taxon>Lactuca</taxon>
    </lineage>
</organism>
<reference evidence="1 2" key="1">
    <citation type="submission" date="2022-01" db="EMBL/GenBank/DDBJ databases">
        <authorList>
            <person name="Xiong W."/>
            <person name="Schranz E."/>
        </authorList>
    </citation>
    <scope>NUCLEOTIDE SEQUENCE [LARGE SCALE GENOMIC DNA]</scope>
</reference>
<evidence type="ECO:0000313" key="2">
    <source>
        <dbReference type="Proteomes" id="UP001157418"/>
    </source>
</evidence>
<accession>A0AAU9MYH5</accession>
<evidence type="ECO:0000313" key="1">
    <source>
        <dbReference type="EMBL" id="CAH1431099.1"/>
    </source>
</evidence>
<keyword evidence="2" id="KW-1185">Reference proteome</keyword>
<gene>
    <name evidence="1" type="ORF">LVIROSA_LOCUS17829</name>
</gene>
<name>A0AAU9MYH5_9ASTR</name>
<proteinExistence type="predicted"/>
<dbReference type="Proteomes" id="UP001157418">
    <property type="component" value="Unassembled WGS sequence"/>
</dbReference>
<dbReference type="EMBL" id="CAKMRJ010003334">
    <property type="protein sequence ID" value="CAH1431099.1"/>
    <property type="molecule type" value="Genomic_DNA"/>
</dbReference>
<sequence length="69" mass="7606">MESARIDYPHHRFVQPTHVICLGSGKLTVDVEEHKRGGNGCGGGNLIENVSNSYGPVVFVEQFLQYCIT</sequence>
<dbReference type="AlphaFoldDB" id="A0AAU9MYH5"/>
<protein>
    <submittedName>
        <fullName evidence="1">Uncharacterized protein</fullName>
    </submittedName>
</protein>
<comment type="caution">
    <text evidence="1">The sequence shown here is derived from an EMBL/GenBank/DDBJ whole genome shotgun (WGS) entry which is preliminary data.</text>
</comment>